<keyword evidence="3" id="KW-1185">Reference proteome</keyword>
<feature type="compositionally biased region" description="Low complexity" evidence="1">
    <location>
        <begin position="238"/>
        <end position="250"/>
    </location>
</feature>
<feature type="compositionally biased region" description="Acidic residues" evidence="1">
    <location>
        <begin position="171"/>
        <end position="184"/>
    </location>
</feature>
<feature type="region of interest" description="Disordered" evidence="1">
    <location>
        <begin position="37"/>
        <end position="91"/>
    </location>
</feature>
<dbReference type="AlphaFoldDB" id="A0AAD5YXN7"/>
<evidence type="ECO:0000256" key="1">
    <source>
        <dbReference type="SAM" id="MobiDB-lite"/>
    </source>
</evidence>
<protein>
    <submittedName>
        <fullName evidence="2">Uncharacterized protein</fullName>
    </submittedName>
</protein>
<accession>A0AAD5YXN7</accession>
<proteinExistence type="predicted"/>
<sequence length="311" mass="34163">MDSENLFFSLPQRKQRKIDSAFNLICKKLEATTSSTSVSAGGFIPESGGFVRDDEEDQLGGGGFIHEEETGGGFIQEEPNASGGGFINDDEDQHEVNAHSQIPLSSIPSALQYLDLPPDDEEVISVFRNAATGWTSSSTDATSLRRTEGEDQYVSRDDWRSVCAVLLEHDVEGDDGVGDEDVEMAEPGNESDVADSDEYQESEVEVQEEDGDDGEYVKGPASTAARRRTRRTAHKSTSPPLSLSSDSSDSGPHKLTSRQRQTCVTAYSLFFPDVPLEELVDQRIMIKDIQRVAKLLNEKLKTEEVSRFCAI</sequence>
<gene>
    <name evidence="2" type="ORF">NP233_g3862</name>
</gene>
<dbReference type="Proteomes" id="UP001213000">
    <property type="component" value="Unassembled WGS sequence"/>
</dbReference>
<dbReference type="EMBL" id="JANIEX010000193">
    <property type="protein sequence ID" value="KAJ3571271.1"/>
    <property type="molecule type" value="Genomic_DNA"/>
</dbReference>
<evidence type="ECO:0000313" key="2">
    <source>
        <dbReference type="EMBL" id="KAJ3571271.1"/>
    </source>
</evidence>
<feature type="region of interest" description="Disordered" evidence="1">
    <location>
        <begin position="170"/>
        <end position="258"/>
    </location>
</feature>
<comment type="caution">
    <text evidence="2">The sequence shown here is derived from an EMBL/GenBank/DDBJ whole genome shotgun (WGS) entry which is preliminary data.</text>
</comment>
<organism evidence="2 3">
    <name type="scientific">Leucocoprinus birnbaumii</name>
    <dbReference type="NCBI Taxonomy" id="56174"/>
    <lineage>
        <taxon>Eukaryota</taxon>
        <taxon>Fungi</taxon>
        <taxon>Dikarya</taxon>
        <taxon>Basidiomycota</taxon>
        <taxon>Agaricomycotina</taxon>
        <taxon>Agaricomycetes</taxon>
        <taxon>Agaricomycetidae</taxon>
        <taxon>Agaricales</taxon>
        <taxon>Agaricineae</taxon>
        <taxon>Agaricaceae</taxon>
        <taxon>Leucocoprinus</taxon>
    </lineage>
</organism>
<evidence type="ECO:0000313" key="3">
    <source>
        <dbReference type="Proteomes" id="UP001213000"/>
    </source>
</evidence>
<feature type="compositionally biased region" description="Basic residues" evidence="1">
    <location>
        <begin position="225"/>
        <end position="234"/>
    </location>
</feature>
<reference evidence="2" key="1">
    <citation type="submission" date="2022-07" db="EMBL/GenBank/DDBJ databases">
        <title>Genome Sequence of Leucocoprinus birnbaumii.</title>
        <authorList>
            <person name="Buettner E."/>
        </authorList>
    </citation>
    <scope>NUCLEOTIDE SEQUENCE</scope>
    <source>
        <strain evidence="2">VT141</strain>
    </source>
</reference>
<feature type="compositionally biased region" description="Acidic residues" evidence="1">
    <location>
        <begin position="192"/>
        <end position="214"/>
    </location>
</feature>
<name>A0AAD5YXN7_9AGAR</name>